<dbReference type="Pfam" id="PF00691">
    <property type="entry name" value="OmpA"/>
    <property type="match status" value="1"/>
</dbReference>
<accession>A0ABU5L8S5</accession>
<reference evidence="6 7" key="1">
    <citation type="submission" date="2023-02" db="EMBL/GenBank/DDBJ databases">
        <title>Host association and intracellularity evolved multiple times independently in the Rickettsiales.</title>
        <authorList>
            <person name="Castelli M."/>
            <person name="Nardi T."/>
            <person name="Gammuto L."/>
            <person name="Bellinzona G."/>
            <person name="Sabaneyeva E."/>
            <person name="Potekhin A."/>
            <person name="Serra V."/>
            <person name="Petroni G."/>
            <person name="Sassera D."/>
        </authorList>
    </citation>
    <scope>NUCLEOTIDE SEQUENCE [LARGE SCALE GENOMIC DNA]</scope>
    <source>
        <strain evidence="6 7">BOD18</strain>
    </source>
</reference>
<evidence type="ECO:0000256" key="1">
    <source>
        <dbReference type="ARBA" id="ARBA00004442"/>
    </source>
</evidence>
<evidence type="ECO:0000256" key="3">
    <source>
        <dbReference type="ARBA" id="ARBA00023237"/>
    </source>
</evidence>
<evidence type="ECO:0000256" key="4">
    <source>
        <dbReference type="PROSITE-ProRule" id="PRU00473"/>
    </source>
</evidence>
<organism evidence="6 7">
    <name type="scientific">Candidatus Cyrtobacter comes</name>
    <dbReference type="NCBI Taxonomy" id="675776"/>
    <lineage>
        <taxon>Bacteria</taxon>
        <taxon>Pseudomonadati</taxon>
        <taxon>Pseudomonadota</taxon>
        <taxon>Alphaproteobacteria</taxon>
        <taxon>Rickettsiales</taxon>
        <taxon>Candidatus Midichloriaceae</taxon>
        <taxon>Candidatus Cyrtobacter</taxon>
    </lineage>
</organism>
<dbReference type="PANTHER" id="PTHR30329">
    <property type="entry name" value="STATOR ELEMENT OF FLAGELLAR MOTOR COMPLEX"/>
    <property type="match status" value="1"/>
</dbReference>
<dbReference type="EMBL" id="JARGYT010000058">
    <property type="protein sequence ID" value="MDZ5762528.1"/>
    <property type="molecule type" value="Genomic_DNA"/>
</dbReference>
<dbReference type="InterPro" id="IPR036737">
    <property type="entry name" value="OmpA-like_sf"/>
</dbReference>
<keyword evidence="6" id="KW-0449">Lipoprotein</keyword>
<comment type="subcellular location">
    <subcellularLocation>
        <location evidence="1">Cell outer membrane</location>
    </subcellularLocation>
</comment>
<dbReference type="Proteomes" id="UP001293791">
    <property type="component" value="Unassembled WGS sequence"/>
</dbReference>
<evidence type="ECO:0000313" key="7">
    <source>
        <dbReference type="Proteomes" id="UP001293791"/>
    </source>
</evidence>
<dbReference type="InterPro" id="IPR006664">
    <property type="entry name" value="OMP_bac"/>
</dbReference>
<dbReference type="InterPro" id="IPR006665">
    <property type="entry name" value="OmpA-like"/>
</dbReference>
<evidence type="ECO:0000259" key="5">
    <source>
        <dbReference type="PROSITE" id="PS51123"/>
    </source>
</evidence>
<proteinExistence type="predicted"/>
<name>A0ABU5L8S5_9RICK</name>
<evidence type="ECO:0000256" key="2">
    <source>
        <dbReference type="ARBA" id="ARBA00023136"/>
    </source>
</evidence>
<dbReference type="SUPFAM" id="SSF103088">
    <property type="entry name" value="OmpA-like"/>
    <property type="match status" value="1"/>
</dbReference>
<keyword evidence="7" id="KW-1185">Reference proteome</keyword>
<keyword evidence="2 4" id="KW-0472">Membrane</keyword>
<dbReference type="PROSITE" id="PS51123">
    <property type="entry name" value="OMPA_2"/>
    <property type="match status" value="1"/>
</dbReference>
<dbReference type="PANTHER" id="PTHR30329:SF21">
    <property type="entry name" value="LIPOPROTEIN YIAD-RELATED"/>
    <property type="match status" value="1"/>
</dbReference>
<comment type="caution">
    <text evidence="6">The sequence shown here is derived from an EMBL/GenBank/DDBJ whole genome shotgun (WGS) entry which is preliminary data.</text>
</comment>
<gene>
    <name evidence="6" type="ORF">Cyrtocomes_00915</name>
</gene>
<protein>
    <submittedName>
        <fullName evidence="6">Peptidoglycan-associated lipoprotein Pal</fullName>
    </submittedName>
</protein>
<dbReference type="CDD" id="cd07185">
    <property type="entry name" value="OmpA_C-like"/>
    <property type="match status" value="1"/>
</dbReference>
<dbReference type="PRINTS" id="PR01021">
    <property type="entry name" value="OMPADOMAIN"/>
</dbReference>
<sequence length="162" mass="18093">MSSVLILSLAACTKKEQGGTDGGISKGRLYEDSYSPSGRYSEYVEAVKSTGSKVYFDFDSNRLSDEAKILLNELALYMNENQGRRFMIEGHCDIRGEQSYNIALGYNRASAVVEYLKNRGIDGSRLVAISRGKEEPEFLGSTPEAHAKNRRARIIELRPEEN</sequence>
<keyword evidence="3" id="KW-0998">Cell outer membrane</keyword>
<feature type="domain" description="OmpA-like" evidence="5">
    <location>
        <begin position="43"/>
        <end position="160"/>
    </location>
</feature>
<dbReference type="InterPro" id="IPR050330">
    <property type="entry name" value="Bact_OuterMem_StrucFunc"/>
</dbReference>
<dbReference type="Gene3D" id="3.30.1330.60">
    <property type="entry name" value="OmpA-like domain"/>
    <property type="match status" value="1"/>
</dbReference>
<evidence type="ECO:0000313" key="6">
    <source>
        <dbReference type="EMBL" id="MDZ5762528.1"/>
    </source>
</evidence>